<evidence type="ECO:0000313" key="6">
    <source>
        <dbReference type="Proteomes" id="UP000000365"/>
    </source>
</evidence>
<dbReference type="PANTHER" id="PTHR23245:SF31">
    <property type="entry name" value="TRNA WYBUTOSINE-SYNTHESIZING PROTEIN 3 HOMOLOG"/>
    <property type="match status" value="1"/>
</dbReference>
<evidence type="ECO:0000256" key="3">
    <source>
        <dbReference type="ARBA" id="ARBA00022694"/>
    </source>
</evidence>
<keyword evidence="5" id="KW-0489">Methyltransferase</keyword>
<accession>A2SRY8</accession>
<name>A2SRY8_METLZ</name>
<dbReference type="GO" id="GO:0008175">
    <property type="term" value="F:tRNA methyltransferase activity"/>
    <property type="evidence" value="ECO:0007669"/>
    <property type="project" value="TreeGrafter"/>
</dbReference>
<dbReference type="GO" id="GO:0005737">
    <property type="term" value="C:cytoplasm"/>
    <property type="evidence" value="ECO:0007669"/>
    <property type="project" value="TreeGrafter"/>
</dbReference>
<dbReference type="InterPro" id="IPR030382">
    <property type="entry name" value="MeTrfase_TRM5/TYW2"/>
</dbReference>
<dbReference type="EMBL" id="CP000559">
    <property type="protein sequence ID" value="ABN07094.1"/>
    <property type="molecule type" value="Genomic_DNA"/>
</dbReference>
<dbReference type="eggNOG" id="arCOG10124">
    <property type="taxonomic scope" value="Archaea"/>
</dbReference>
<proteinExistence type="predicted"/>
<dbReference type="Proteomes" id="UP000000365">
    <property type="component" value="Chromosome"/>
</dbReference>
<keyword evidence="1 5" id="KW-0808">Transferase</keyword>
<dbReference type="PANTHER" id="PTHR23245">
    <property type="entry name" value="TRNA METHYLTRANSFERASE"/>
    <property type="match status" value="1"/>
</dbReference>
<keyword evidence="3" id="KW-0819">tRNA processing</keyword>
<evidence type="ECO:0000256" key="2">
    <source>
        <dbReference type="ARBA" id="ARBA00022691"/>
    </source>
</evidence>
<feature type="domain" description="SAM-dependent methyltransferase TRM5/TYW2-type" evidence="4">
    <location>
        <begin position="58"/>
        <end position="289"/>
    </location>
</feature>
<dbReference type="AlphaFoldDB" id="A2SRY8"/>
<dbReference type="SUPFAM" id="SSF53335">
    <property type="entry name" value="S-adenosyl-L-methionine-dependent methyltransferases"/>
    <property type="match status" value="1"/>
</dbReference>
<evidence type="ECO:0000259" key="4">
    <source>
        <dbReference type="PROSITE" id="PS51684"/>
    </source>
</evidence>
<dbReference type="GO" id="GO:0031591">
    <property type="term" value="P:wybutosine biosynthetic process"/>
    <property type="evidence" value="ECO:0007669"/>
    <property type="project" value="TreeGrafter"/>
</dbReference>
<sequence length="289" mass="32053">MKIRKISKRSLPNAASEPWVDATRRVYCEGEYAFVPVKEGYPFDGEIPDRRPYSGPGYQRMGDTLLLHGDAPTADELAALIAWEKPSCVIHAATHEGVMRTPKASVLFGQPHDVTFREAGITYTLDPSKVMFSQGNRGEKLRLRSLVKPGERIADMFAGIGYFTLSAALAGGNVHAVEINPVSFAYLEKNIEANDLAGRVTPELGDCRERLFGIYDRILMGHFEAPDFLKTALDHAEPGTVLHVHGVGDRKNDITETLEGAGFTYIISEHKVKKYAGRLWHSVWDVNLI</sequence>
<dbReference type="STRING" id="410358.Mlab_0923"/>
<dbReference type="InterPro" id="IPR029063">
    <property type="entry name" value="SAM-dependent_MTases_sf"/>
</dbReference>
<dbReference type="GeneID" id="4794883"/>
<gene>
    <name evidence="5" type="ordered locus">Mlab_0923</name>
</gene>
<dbReference type="KEGG" id="mla:Mlab_0923"/>
<dbReference type="Gene3D" id="3.40.50.150">
    <property type="entry name" value="Vaccinia Virus protein VP39"/>
    <property type="match status" value="1"/>
</dbReference>
<organism evidence="5 6">
    <name type="scientific">Methanocorpusculum labreanum (strain ATCC 43576 / DSM 4855 / Z)</name>
    <dbReference type="NCBI Taxonomy" id="410358"/>
    <lineage>
        <taxon>Archaea</taxon>
        <taxon>Methanobacteriati</taxon>
        <taxon>Methanobacteriota</taxon>
        <taxon>Stenosarchaea group</taxon>
        <taxon>Methanomicrobia</taxon>
        <taxon>Methanomicrobiales</taxon>
        <taxon>Methanocorpusculaceae</taxon>
        <taxon>Methanocorpusculum</taxon>
    </lineage>
</organism>
<protein>
    <recommendedName>
        <fullName evidence="4">SAM-dependent methyltransferase TRM5/TYW2-type domain-containing protein</fullName>
    </recommendedName>
</protein>
<keyword evidence="6" id="KW-1185">Reference proteome</keyword>
<dbReference type="InterPro" id="IPR056743">
    <property type="entry name" value="TRM5-TYW2-like_MTfase"/>
</dbReference>
<evidence type="ECO:0000313" key="5">
    <source>
        <dbReference type="EMBL" id="ABN07094.1"/>
    </source>
</evidence>
<keyword evidence="2" id="KW-0949">S-adenosyl-L-methionine</keyword>
<dbReference type="GO" id="GO:0030488">
    <property type="term" value="P:tRNA methylation"/>
    <property type="evidence" value="ECO:0007669"/>
    <property type="project" value="TreeGrafter"/>
</dbReference>
<reference evidence="5 6" key="1">
    <citation type="journal article" date="2009" name="Stand. Genomic Sci.">
        <title>Complete genome sequence of Methanocorpusculum labreanum type strain Z.</title>
        <authorList>
            <person name="Anderson I.J."/>
            <person name="Sieprawska-Lupa M."/>
            <person name="Goltsman E."/>
            <person name="Lapidus A."/>
            <person name="Copeland A."/>
            <person name="Glavina Del Rio T."/>
            <person name="Tice H."/>
            <person name="Dalin E."/>
            <person name="Barry K."/>
            <person name="Pitluck S."/>
            <person name="Hauser L."/>
            <person name="Land M."/>
            <person name="Lucas S."/>
            <person name="Richardson P."/>
            <person name="Whitman W.B."/>
            <person name="Kyrpides N.C."/>
        </authorList>
    </citation>
    <scope>NUCLEOTIDE SEQUENCE [LARGE SCALE GENOMIC DNA]</scope>
    <source>
        <strain evidence="6">ATCC 43576 / DSM 4855 / Z</strain>
    </source>
</reference>
<evidence type="ECO:0000256" key="1">
    <source>
        <dbReference type="ARBA" id="ARBA00022679"/>
    </source>
</evidence>
<dbReference type="RefSeq" id="WP_011833295.1">
    <property type="nucleotide sequence ID" value="NC_008942.1"/>
</dbReference>
<dbReference type="Pfam" id="PF02475">
    <property type="entry name" value="TRM5-TYW2_MTfase"/>
    <property type="match status" value="1"/>
</dbReference>
<dbReference type="CDD" id="cd02440">
    <property type="entry name" value="AdoMet_MTases"/>
    <property type="match status" value="1"/>
</dbReference>
<dbReference type="HOGENOM" id="CLU_022610_0_2_2"/>
<dbReference type="PROSITE" id="PS51684">
    <property type="entry name" value="SAM_MT_TRM5_TYW2"/>
    <property type="match status" value="1"/>
</dbReference>
<dbReference type="OrthoDB" id="8079at2157"/>